<dbReference type="InterPro" id="IPR053006">
    <property type="entry name" value="Meiosis_regulatory"/>
</dbReference>
<reference evidence="4 5" key="1">
    <citation type="submission" date="2016-05" db="EMBL/GenBank/DDBJ databases">
        <title>Comparative analysis of secretome profiles of manganese(II)-oxidizing ascomycete fungi.</title>
        <authorList>
            <consortium name="DOE Joint Genome Institute"/>
            <person name="Zeiner C.A."/>
            <person name="Purvine S.O."/>
            <person name="Zink E.M."/>
            <person name="Wu S."/>
            <person name="Pasa-Tolic L."/>
            <person name="Chaput D.L."/>
            <person name="Haridas S."/>
            <person name="Grigoriev I.V."/>
            <person name="Santelli C.M."/>
            <person name="Hansel C.M."/>
        </authorList>
    </citation>
    <scope>NUCLEOTIDE SEQUENCE [LARGE SCALE GENOMIC DNA]</scope>
    <source>
        <strain evidence="4 5">SRC1lrK2f</strain>
    </source>
</reference>
<feature type="compositionally biased region" description="Basic and acidic residues" evidence="1">
    <location>
        <begin position="102"/>
        <end position="122"/>
    </location>
</feature>
<dbReference type="PANTHER" id="PTHR28094">
    <property type="entry name" value="MEIOTICALLY UP-REGULATED GENE 113 PROTEIN"/>
    <property type="match status" value="1"/>
</dbReference>
<keyword evidence="2" id="KW-0472">Membrane</keyword>
<feature type="transmembrane region" description="Helical" evidence="2">
    <location>
        <begin position="398"/>
        <end position="418"/>
    </location>
</feature>
<protein>
    <recommendedName>
        <fullName evidence="3">Bacteriophage T5 Orf172 DNA-binding domain-containing protein</fullName>
    </recommendedName>
</protein>
<dbReference type="GeneID" id="29118145"/>
<feature type="region of interest" description="Disordered" evidence="1">
    <location>
        <begin position="1"/>
        <end position="35"/>
    </location>
</feature>
<sequence length="440" mass="50464">MVSRTPSDTSCLRQLHGSRPSSLSESKIEPNDPNLTTIKYPAVRQRLTATNSDPTTLASTGSPISKIATRSHSLVDSATCNTRLNRSTRFVSDPFQDRERIAAEAVRVPRESIPRKRQRSDGSPDPDVDNSSTSRSSASLSTPDTNKRTTRQVRQDNNSHSPGMTPKTARSTHDSLYRELRRKLTPTDQKGFMYVLCDPHNKRGGYKIGWTTRVFRERIVEHEKGCNFTADIIHVSDHEIENCSRLEKLVHTDLESHCVPLHCDKHKSVHKEWFQVTEEMAVGTVKKWEKFMHREKPYGWNRQLKIVWEYLLETRAPTSLDVRTLAHDARREHWERIIAPPTTDDYLQAYRARIQLLLKNLFCNLCDTWLYVQKFFWPISSLIYGMITLVLARNLLAFYAFVFVLVCASVHVMSHVTLSPPKRKSRTPKKMNAVASPLQG</sequence>
<dbReference type="AlphaFoldDB" id="A0A177DWP7"/>
<dbReference type="InterPro" id="IPR018306">
    <property type="entry name" value="Phage_T5_Orf172_DNA-bd"/>
</dbReference>
<evidence type="ECO:0000313" key="5">
    <source>
        <dbReference type="Proteomes" id="UP000077248"/>
    </source>
</evidence>
<feature type="compositionally biased region" description="Polar residues" evidence="1">
    <location>
        <begin position="1"/>
        <end position="12"/>
    </location>
</feature>
<dbReference type="EMBL" id="KV441472">
    <property type="protein sequence ID" value="OAG23888.1"/>
    <property type="molecule type" value="Genomic_DNA"/>
</dbReference>
<feature type="region of interest" description="Disordered" evidence="1">
    <location>
        <begin position="419"/>
        <end position="440"/>
    </location>
</feature>
<feature type="transmembrane region" description="Helical" evidence="2">
    <location>
        <begin position="375"/>
        <end position="392"/>
    </location>
</feature>
<dbReference type="RefSeq" id="XP_018389309.1">
    <property type="nucleotide sequence ID" value="XM_018532551.1"/>
</dbReference>
<name>A0A177DWP7_ALTAL</name>
<evidence type="ECO:0000256" key="2">
    <source>
        <dbReference type="SAM" id="Phobius"/>
    </source>
</evidence>
<dbReference type="PANTHER" id="PTHR28094:SF1">
    <property type="entry name" value="MEIOTICALLY UP-REGULATED GENE 113 PROTEIN"/>
    <property type="match status" value="1"/>
</dbReference>
<dbReference type="VEuPathDB" id="FungiDB:CC77DRAFT_635531"/>
<gene>
    <name evidence="4" type="ORF">CC77DRAFT_635531</name>
</gene>
<dbReference type="Proteomes" id="UP000077248">
    <property type="component" value="Unassembled WGS sequence"/>
</dbReference>
<dbReference type="Pfam" id="PF10544">
    <property type="entry name" value="T5orf172"/>
    <property type="match status" value="1"/>
</dbReference>
<feature type="domain" description="Bacteriophage T5 Orf172 DNA-binding" evidence="3">
    <location>
        <begin position="200"/>
        <end position="288"/>
    </location>
</feature>
<accession>A0A177DWP7</accession>
<keyword evidence="2" id="KW-1133">Transmembrane helix</keyword>
<evidence type="ECO:0000256" key="1">
    <source>
        <dbReference type="SAM" id="MobiDB-lite"/>
    </source>
</evidence>
<evidence type="ECO:0000259" key="3">
    <source>
        <dbReference type="SMART" id="SM00974"/>
    </source>
</evidence>
<dbReference type="KEGG" id="aalt:CC77DRAFT_635531"/>
<feature type="region of interest" description="Disordered" evidence="1">
    <location>
        <begin position="102"/>
        <end position="175"/>
    </location>
</feature>
<keyword evidence="5" id="KW-1185">Reference proteome</keyword>
<feature type="compositionally biased region" description="Low complexity" evidence="1">
    <location>
        <begin position="131"/>
        <end position="141"/>
    </location>
</feature>
<evidence type="ECO:0000313" key="4">
    <source>
        <dbReference type="EMBL" id="OAG23888.1"/>
    </source>
</evidence>
<proteinExistence type="predicted"/>
<organism evidence="4 5">
    <name type="scientific">Alternaria alternata</name>
    <name type="common">Alternaria rot fungus</name>
    <name type="synonym">Torula alternata</name>
    <dbReference type="NCBI Taxonomy" id="5599"/>
    <lineage>
        <taxon>Eukaryota</taxon>
        <taxon>Fungi</taxon>
        <taxon>Dikarya</taxon>
        <taxon>Ascomycota</taxon>
        <taxon>Pezizomycotina</taxon>
        <taxon>Dothideomycetes</taxon>
        <taxon>Pleosporomycetidae</taxon>
        <taxon>Pleosporales</taxon>
        <taxon>Pleosporineae</taxon>
        <taxon>Pleosporaceae</taxon>
        <taxon>Alternaria</taxon>
        <taxon>Alternaria sect. Alternaria</taxon>
        <taxon>Alternaria alternata complex</taxon>
    </lineage>
</organism>
<dbReference type="SMART" id="SM00974">
    <property type="entry name" value="T5orf172"/>
    <property type="match status" value="1"/>
</dbReference>
<keyword evidence="2" id="KW-0812">Transmembrane</keyword>